<evidence type="ECO:0000256" key="1">
    <source>
        <dbReference type="SAM" id="Phobius"/>
    </source>
</evidence>
<gene>
    <name evidence="2" type="ORF">ACFQ5X_15575</name>
</gene>
<reference evidence="3" key="1">
    <citation type="journal article" date="2019" name="Int. J. Syst. Evol. Microbiol.">
        <title>The Global Catalogue of Microorganisms (GCM) 10K type strain sequencing project: providing services to taxonomists for standard genome sequencing and annotation.</title>
        <authorList>
            <consortium name="The Broad Institute Genomics Platform"/>
            <consortium name="The Broad Institute Genome Sequencing Center for Infectious Disease"/>
            <person name="Wu L."/>
            <person name="Ma J."/>
        </authorList>
    </citation>
    <scope>NUCLEOTIDE SEQUENCE [LARGE SCALE GENOMIC DNA]</scope>
    <source>
        <strain evidence="3">CGMCC 4.7020</strain>
    </source>
</reference>
<accession>A0ABW3XDU0</accession>
<proteinExistence type="predicted"/>
<keyword evidence="1" id="KW-0472">Membrane</keyword>
<dbReference type="Proteomes" id="UP001597058">
    <property type="component" value="Unassembled WGS sequence"/>
</dbReference>
<feature type="transmembrane region" description="Helical" evidence="1">
    <location>
        <begin position="12"/>
        <end position="33"/>
    </location>
</feature>
<dbReference type="EMBL" id="JBHTMM010000016">
    <property type="protein sequence ID" value="MFD1307261.1"/>
    <property type="molecule type" value="Genomic_DNA"/>
</dbReference>
<evidence type="ECO:0008006" key="4">
    <source>
        <dbReference type="Google" id="ProtNLM"/>
    </source>
</evidence>
<evidence type="ECO:0000313" key="2">
    <source>
        <dbReference type="EMBL" id="MFD1307261.1"/>
    </source>
</evidence>
<evidence type="ECO:0000313" key="3">
    <source>
        <dbReference type="Proteomes" id="UP001597058"/>
    </source>
</evidence>
<sequence>MRTAVIVSKAVLVVLATWIVLVVGLGLVAFLPARVQYYAISPATMFLWVCSLAVGPVLACLVLRRWIKTVPGKPPTAREQSDHSTFDS</sequence>
<keyword evidence="1" id="KW-1133">Transmembrane helix</keyword>
<organism evidence="2 3">
    <name type="scientific">Streptomyces kaempferi</name>
    <dbReference type="NCBI Taxonomy" id="333725"/>
    <lineage>
        <taxon>Bacteria</taxon>
        <taxon>Bacillati</taxon>
        <taxon>Actinomycetota</taxon>
        <taxon>Actinomycetes</taxon>
        <taxon>Kitasatosporales</taxon>
        <taxon>Streptomycetaceae</taxon>
        <taxon>Streptomyces</taxon>
    </lineage>
</organism>
<name>A0ABW3XDU0_9ACTN</name>
<keyword evidence="1" id="KW-0812">Transmembrane</keyword>
<feature type="transmembrane region" description="Helical" evidence="1">
    <location>
        <begin position="45"/>
        <end position="63"/>
    </location>
</feature>
<keyword evidence="3" id="KW-1185">Reference proteome</keyword>
<dbReference type="RefSeq" id="WP_381241262.1">
    <property type="nucleotide sequence ID" value="NZ_JBHSKH010000086.1"/>
</dbReference>
<comment type="caution">
    <text evidence="2">The sequence shown here is derived from an EMBL/GenBank/DDBJ whole genome shotgun (WGS) entry which is preliminary data.</text>
</comment>
<protein>
    <recommendedName>
        <fullName evidence="4">Integral membrane protein</fullName>
    </recommendedName>
</protein>